<evidence type="ECO:0008006" key="2">
    <source>
        <dbReference type="Google" id="ProtNLM"/>
    </source>
</evidence>
<dbReference type="PROSITE" id="PS51257">
    <property type="entry name" value="PROKAR_LIPOPROTEIN"/>
    <property type="match status" value="1"/>
</dbReference>
<sequence length="188" mass="21457">MRKSHLFFSLLLFCSCNLKNSPSKAIDEDLKLHTMIEIKDTISKLKDSISIEVVSGDKDILNDSKGSLQEKDTIISYNIYGLSSEGAEAIVTYKKGKIAKCLLNIYGETGQSNIIYNFIDNLVKIDNKIYKYKTDLYRAKDGMKLENEFNYILNSEGNLLNGQAAEKDIEVYKDLKKYIPFELREAKK</sequence>
<dbReference type="EMBL" id="FLUL01000001">
    <property type="protein sequence ID" value="SBW01403.1"/>
    <property type="molecule type" value="Genomic_DNA"/>
</dbReference>
<reference evidence="1" key="1">
    <citation type="submission" date="2016-04" db="EMBL/GenBank/DDBJ databases">
        <authorList>
            <person name="Evans L.H."/>
            <person name="Alamgir A."/>
            <person name="Owens N."/>
            <person name="Weber N.D."/>
            <person name="Virtaneva K."/>
            <person name="Barbian K."/>
            <person name="Babar A."/>
            <person name="Rosenke K."/>
        </authorList>
    </citation>
    <scope>NUCLEOTIDE SEQUENCE</scope>
    <source>
        <strain evidence="1">86-2</strain>
    </source>
</reference>
<name>A0A212JPN9_9BACT</name>
<gene>
    <name evidence="1" type="ORF">KL86DYS2_12027</name>
</gene>
<dbReference type="AlphaFoldDB" id="A0A212JPN9"/>
<organism evidence="1">
    <name type="scientific">uncultured Dysgonomonas sp</name>
    <dbReference type="NCBI Taxonomy" id="206096"/>
    <lineage>
        <taxon>Bacteria</taxon>
        <taxon>Pseudomonadati</taxon>
        <taxon>Bacteroidota</taxon>
        <taxon>Bacteroidia</taxon>
        <taxon>Bacteroidales</taxon>
        <taxon>Dysgonomonadaceae</taxon>
        <taxon>Dysgonomonas</taxon>
        <taxon>environmental samples</taxon>
    </lineage>
</organism>
<accession>A0A212JPN9</accession>
<proteinExistence type="predicted"/>
<protein>
    <recommendedName>
        <fullName evidence="2">Lipoprotein</fullName>
    </recommendedName>
</protein>
<evidence type="ECO:0000313" key="1">
    <source>
        <dbReference type="EMBL" id="SBW01403.1"/>
    </source>
</evidence>